<dbReference type="GO" id="GO:0030014">
    <property type="term" value="C:CCR4-NOT complex"/>
    <property type="evidence" value="ECO:0007669"/>
    <property type="project" value="InterPro"/>
</dbReference>
<dbReference type="GO" id="GO:0003676">
    <property type="term" value="F:nucleic acid binding"/>
    <property type="evidence" value="ECO:0007669"/>
    <property type="project" value="InterPro"/>
</dbReference>
<dbReference type="InParanoid" id="A0A1D6MYU5"/>
<dbReference type="EMBL" id="CM007649">
    <property type="protein sequence ID" value="ONM33862.1"/>
    <property type="molecule type" value="Genomic_DNA"/>
</dbReference>
<dbReference type="InterPro" id="IPR012337">
    <property type="entry name" value="RNaseH-like_sf"/>
</dbReference>
<evidence type="ECO:0000313" key="1">
    <source>
        <dbReference type="EMBL" id="ONM33862.1"/>
    </source>
</evidence>
<dbReference type="SMR" id="A0A1D6MYU5"/>
<proteinExistence type="predicted"/>
<dbReference type="GO" id="GO:0004535">
    <property type="term" value="F:poly(A)-specific ribonuclease activity"/>
    <property type="evidence" value="ECO:0007669"/>
    <property type="project" value="InterPro"/>
</dbReference>
<dbReference type="PANTHER" id="PTHR10797">
    <property type="entry name" value="CCR4-NOT TRANSCRIPTION COMPLEX SUBUNIT"/>
    <property type="match status" value="1"/>
</dbReference>
<name>A0A1D6MYU5_MAIZE</name>
<accession>A0A1D6MYU5</accession>
<dbReference type="STRING" id="4577.A0A1D6MYU5"/>
<organism evidence="1">
    <name type="scientific">Zea mays</name>
    <name type="common">Maize</name>
    <dbReference type="NCBI Taxonomy" id="4577"/>
    <lineage>
        <taxon>Eukaryota</taxon>
        <taxon>Viridiplantae</taxon>
        <taxon>Streptophyta</taxon>
        <taxon>Embryophyta</taxon>
        <taxon>Tracheophyta</taxon>
        <taxon>Spermatophyta</taxon>
        <taxon>Magnoliopsida</taxon>
        <taxon>Liliopsida</taxon>
        <taxon>Poales</taxon>
        <taxon>Poaceae</taxon>
        <taxon>PACMAD clade</taxon>
        <taxon>Panicoideae</taxon>
        <taxon>Andropogonodae</taxon>
        <taxon>Andropogoneae</taxon>
        <taxon>Tripsacinae</taxon>
        <taxon>Zea</taxon>
    </lineage>
</organism>
<dbReference type="AlphaFoldDB" id="A0A1D6MYU5"/>
<protein>
    <submittedName>
        <fullName evidence="1">Uncharacterized protein</fullName>
    </submittedName>
</protein>
<gene>
    <name evidence="1" type="ORF">ZEAMMB73_Zm00001d041862</name>
</gene>
<reference evidence="1" key="1">
    <citation type="submission" date="2015-12" db="EMBL/GenBank/DDBJ databases">
        <title>Update maize B73 reference genome by single molecule sequencing technologies.</title>
        <authorList>
            <consortium name="Maize Genome Sequencing Project"/>
            <person name="Ware D."/>
        </authorList>
    </citation>
    <scope>NUCLEOTIDE SEQUENCE [LARGE SCALE GENOMIC DNA]</scope>
    <source>
        <tissue evidence="1">Seedling</tissue>
    </source>
</reference>
<dbReference type="ExpressionAtlas" id="A0A1D6MYU5">
    <property type="expression patterns" value="baseline and differential"/>
</dbReference>
<dbReference type="InterPro" id="IPR036397">
    <property type="entry name" value="RNaseH_sf"/>
</dbReference>
<sequence>MVDTEFLGTVYRPAGPAYKLELAERYRLLRCNVDALHPVQLGLTLFDAGCVLSSGHDGATRYVWQFNFRDFDVRQHRHVVESVAALQSRGVDLDWTRQYGVAAVAAFGLRLQDLE</sequence>
<dbReference type="InterPro" id="IPR039637">
    <property type="entry name" value="CNOT7/CNOT8/Pop2"/>
</dbReference>
<dbReference type="SUPFAM" id="SSF53098">
    <property type="entry name" value="Ribonuclease H-like"/>
    <property type="match status" value="1"/>
</dbReference>
<dbReference type="Gene3D" id="3.30.420.10">
    <property type="entry name" value="Ribonuclease H-like superfamily/Ribonuclease H"/>
    <property type="match status" value="1"/>
</dbReference>